<proteinExistence type="predicted"/>
<gene>
    <name evidence="2" type="ORF">GOBAR_AA12450</name>
</gene>
<protein>
    <submittedName>
        <fullName evidence="2">Uncharacterized protein</fullName>
    </submittedName>
</protein>
<evidence type="ECO:0000313" key="2">
    <source>
        <dbReference type="EMBL" id="PPS08198.1"/>
    </source>
</evidence>
<name>A0A2P5XXW5_GOSBA</name>
<feature type="region of interest" description="Disordered" evidence="1">
    <location>
        <begin position="301"/>
        <end position="323"/>
    </location>
</feature>
<dbReference type="EMBL" id="KZ664046">
    <property type="protein sequence ID" value="PPS08198.1"/>
    <property type="molecule type" value="Genomic_DNA"/>
</dbReference>
<dbReference type="Proteomes" id="UP000239757">
    <property type="component" value="Unassembled WGS sequence"/>
</dbReference>
<sequence>MNGRLINQGHTINQNHARTSSMSHQINLRFSNPHGRAHGRALGRPHTMRGDTAMRYGRVKTGKNFSLTQDAISGHGRATWLWEELFQILRAWAAASTRPHLNKFRWLTRSEPSLRRNHGGFFEIIEPTYFELTMELCSTFHLQVFMTNFDDLGTVQFRLGGLVCQLSILGFGIVLGLYTEKFIDDNELDTLHHHIYYYPSKCWKDLNGHVFDFAYFIALAIRHQTERHRREVISIGPYVTQLAQHFGLLNTMSQSSSLTLIGQMSPQGLSSMFHIRMIEKQRGTYPPQYRLVQSTEEEDLEDITDDVCPRHEDPPSQPPPIHRSVHAAASLSDISECLTRFEQQCF</sequence>
<reference evidence="2 3" key="1">
    <citation type="submission" date="2015-01" db="EMBL/GenBank/DDBJ databases">
        <title>Genome of allotetraploid Gossypium barbadense reveals genomic plasticity and fiber elongation in cotton evolution.</title>
        <authorList>
            <person name="Chen X."/>
            <person name="Liu X."/>
            <person name="Zhao B."/>
            <person name="Zheng H."/>
            <person name="Hu Y."/>
            <person name="Lu G."/>
            <person name="Yang C."/>
            <person name="Chen J."/>
            <person name="Shan C."/>
            <person name="Zhang L."/>
            <person name="Zhou Y."/>
            <person name="Wang L."/>
            <person name="Guo W."/>
            <person name="Bai Y."/>
            <person name="Ruan J."/>
            <person name="Shangguan X."/>
            <person name="Mao Y."/>
            <person name="Jiang J."/>
            <person name="Zhu Y."/>
            <person name="Lei J."/>
            <person name="Kang H."/>
            <person name="Chen S."/>
            <person name="He X."/>
            <person name="Wang R."/>
            <person name="Wang Y."/>
            <person name="Chen J."/>
            <person name="Wang L."/>
            <person name="Yu S."/>
            <person name="Wang B."/>
            <person name="Wei J."/>
            <person name="Song S."/>
            <person name="Lu X."/>
            <person name="Gao Z."/>
            <person name="Gu W."/>
            <person name="Deng X."/>
            <person name="Ma D."/>
            <person name="Wang S."/>
            <person name="Liang W."/>
            <person name="Fang L."/>
            <person name="Cai C."/>
            <person name="Zhu X."/>
            <person name="Zhou B."/>
            <person name="Zhang Y."/>
            <person name="Chen Z."/>
            <person name="Xu S."/>
            <person name="Zhu R."/>
            <person name="Wang S."/>
            <person name="Zhang T."/>
            <person name="Zhao G."/>
        </authorList>
    </citation>
    <scope>NUCLEOTIDE SEQUENCE [LARGE SCALE GENOMIC DNA]</scope>
    <source>
        <strain evidence="3">cv. Xinhai21</strain>
        <tissue evidence="2">Leaf</tissue>
    </source>
</reference>
<organism evidence="2 3">
    <name type="scientific">Gossypium barbadense</name>
    <name type="common">Sea Island cotton</name>
    <name type="synonym">Hibiscus barbadensis</name>
    <dbReference type="NCBI Taxonomy" id="3634"/>
    <lineage>
        <taxon>Eukaryota</taxon>
        <taxon>Viridiplantae</taxon>
        <taxon>Streptophyta</taxon>
        <taxon>Embryophyta</taxon>
        <taxon>Tracheophyta</taxon>
        <taxon>Spermatophyta</taxon>
        <taxon>Magnoliopsida</taxon>
        <taxon>eudicotyledons</taxon>
        <taxon>Gunneridae</taxon>
        <taxon>Pentapetalae</taxon>
        <taxon>rosids</taxon>
        <taxon>malvids</taxon>
        <taxon>Malvales</taxon>
        <taxon>Malvaceae</taxon>
        <taxon>Malvoideae</taxon>
        <taxon>Gossypium</taxon>
    </lineage>
</organism>
<evidence type="ECO:0000313" key="3">
    <source>
        <dbReference type="Proteomes" id="UP000239757"/>
    </source>
</evidence>
<evidence type="ECO:0000256" key="1">
    <source>
        <dbReference type="SAM" id="MobiDB-lite"/>
    </source>
</evidence>
<accession>A0A2P5XXW5</accession>
<dbReference type="AlphaFoldDB" id="A0A2P5XXW5"/>